<feature type="compositionally biased region" description="Polar residues" evidence="1">
    <location>
        <begin position="467"/>
        <end position="488"/>
    </location>
</feature>
<proteinExistence type="predicted"/>
<dbReference type="Proteomes" id="UP000226192">
    <property type="component" value="Unassembled WGS sequence"/>
</dbReference>
<protein>
    <submittedName>
        <fullName evidence="2">Uncharacterized protein</fullName>
    </submittedName>
</protein>
<gene>
    <name evidence="2" type="ORF">CDD81_2633</name>
</gene>
<accession>A0A2C5XR10</accession>
<comment type="caution">
    <text evidence="2">The sequence shown here is derived from an EMBL/GenBank/DDBJ whole genome shotgun (WGS) entry which is preliminary data.</text>
</comment>
<feature type="compositionally biased region" description="Basic and acidic residues" evidence="1">
    <location>
        <begin position="79"/>
        <end position="99"/>
    </location>
</feature>
<feature type="region of interest" description="Disordered" evidence="1">
    <location>
        <begin position="504"/>
        <end position="546"/>
    </location>
</feature>
<feature type="compositionally biased region" description="Polar residues" evidence="1">
    <location>
        <begin position="514"/>
        <end position="525"/>
    </location>
</feature>
<feature type="compositionally biased region" description="Low complexity" evidence="1">
    <location>
        <begin position="428"/>
        <end position="442"/>
    </location>
</feature>
<organism evidence="2 3">
    <name type="scientific">Ophiocordyceps australis</name>
    <dbReference type="NCBI Taxonomy" id="1399860"/>
    <lineage>
        <taxon>Eukaryota</taxon>
        <taxon>Fungi</taxon>
        <taxon>Dikarya</taxon>
        <taxon>Ascomycota</taxon>
        <taxon>Pezizomycotina</taxon>
        <taxon>Sordariomycetes</taxon>
        <taxon>Hypocreomycetidae</taxon>
        <taxon>Hypocreales</taxon>
        <taxon>Ophiocordycipitaceae</taxon>
        <taxon>Ophiocordyceps</taxon>
    </lineage>
</organism>
<evidence type="ECO:0000256" key="1">
    <source>
        <dbReference type="SAM" id="MobiDB-lite"/>
    </source>
</evidence>
<feature type="compositionally biased region" description="Polar residues" evidence="1">
    <location>
        <begin position="21"/>
        <end position="34"/>
    </location>
</feature>
<sequence length="576" mass="63879">MFLHSGASLDRHEFSHRPHSTPVTLAQSKNNSLRTALKPLSPSELNQSPQSLAFGDSHDSRPSSLDIKPRASSLSSSRRRFESASPKKDLAVRFREPPMDHIQPPLASDDDESVVGSELSGDTDASARRTRQKRTPRRVTCFAVAHPAPQLRTKQRRLVQIRPRLLLQLQLVGDKRAIPAFDIVPSSLVGSIIIPRLAKRMFGAKSELGPNDALLVRSDDYEPSTPGSQRTETSDNIEDRDVVAVISPLLPQQENNESCAEIVLEDGSSWLASSINNGSFEFNYVDDEGCVTTARWVRRAAASARYSSSSFSRETQPTEPRWTFSIIDPSSRRHPIMGSLTSESVQVYETYTTLSTSSGKCPPSRPMGPIAEAYAVGDNPLVPPPCVGERTSLSVTRSQKRLMLATATWISLHQGGWPDSVNPKYGRCSSIRSSSSGAPSRRQTFPAYDTNGQPTQHRWSGIYLASRDSQSDAPSRTQSPTTVPTRAMSTGRAFMKRRSLQVADGEAVNGAGAASTTTLRPSMEQQPIKAHKHKRQHREREAEQSRSWLGQWVQKLFRRRRREKDTDMARYKLGEP</sequence>
<dbReference type="EMBL" id="NJET01000186">
    <property type="protein sequence ID" value="PHH59715.1"/>
    <property type="molecule type" value="Genomic_DNA"/>
</dbReference>
<feature type="region of interest" description="Disordered" evidence="1">
    <location>
        <begin position="215"/>
        <end position="235"/>
    </location>
</feature>
<feature type="region of interest" description="Disordered" evidence="1">
    <location>
        <begin position="428"/>
        <end position="492"/>
    </location>
</feature>
<feature type="region of interest" description="Disordered" evidence="1">
    <location>
        <begin position="1"/>
        <end position="136"/>
    </location>
</feature>
<evidence type="ECO:0000313" key="3">
    <source>
        <dbReference type="Proteomes" id="UP000226192"/>
    </source>
</evidence>
<keyword evidence="3" id="KW-1185">Reference proteome</keyword>
<evidence type="ECO:0000313" key="2">
    <source>
        <dbReference type="EMBL" id="PHH59715.1"/>
    </source>
</evidence>
<dbReference type="AlphaFoldDB" id="A0A2C5XR10"/>
<reference evidence="2 3" key="1">
    <citation type="submission" date="2017-06" db="EMBL/GenBank/DDBJ databases">
        <title>Ant-infecting Ophiocordyceps genomes reveal a high diversity of potential behavioral manipulation genes and a possible major role for enterotoxins.</title>
        <authorList>
            <person name="De Bekker C."/>
            <person name="Evans H.C."/>
            <person name="Brachmann A."/>
            <person name="Hughes D.P."/>
        </authorList>
    </citation>
    <scope>NUCLEOTIDE SEQUENCE [LARGE SCALE GENOMIC DNA]</scope>
    <source>
        <strain evidence="2 3">Map64</strain>
    </source>
</reference>
<name>A0A2C5XR10_9HYPO</name>
<dbReference type="OrthoDB" id="5404323at2759"/>